<dbReference type="InterPro" id="IPR015943">
    <property type="entry name" value="WD40/YVTN_repeat-like_dom_sf"/>
</dbReference>
<dbReference type="Gene3D" id="2.130.10.10">
    <property type="entry name" value="YVTN repeat-like/Quinoprotein amine dehydrogenase"/>
    <property type="match status" value="1"/>
</dbReference>
<accession>A0A852W5M5</accession>
<sequence>MSVRPVAGPDRGPVRTAPGLRAEPLCPPNPLWASNGIVAGPDGRLWIAQFLGGTLSAFDPATGGLETVLGPDGPLTAPDDLVFGADGELFVVDLPAGLVWRRASDGATAVVADGITAPDGIAWHRGRLFVNELCPDGRLLEIDPTGGPPRVLATGLALGNAMEVGPDGLLYYPHLLSGEVWRVDPDGGTPERLLTGLDRPVAVRFDPVGRLRILSNGDRGALWTTDGGRVTATLDTGVGGADNVVFTADGAAWVTGAFHGGLVRAGVDGTVTTALPAGLCGPWGVAADGAGALVADHFSLARVADGAVTVLGDVVTEVRGGVRGLARHRGDTVVTTGTGVWRGHPGSWTPLADGLAGATGVASCRDGLLVAETGAGRVLHLADDGTATVLATGLDGPVDVAVDGTGAAYATLTGGGQVVRLTRGPDGVGASSVLAAGLHRPEGIAVAGDALWCAEAAAGRLLRIDPAGRTVTVAASGLPFDVRPPHVPADCRSGAATRPAPFAGVAAADDGSVLVAVNGAGYVLRVGP</sequence>
<evidence type="ECO:0000313" key="2">
    <source>
        <dbReference type="EMBL" id="NYG04417.1"/>
    </source>
</evidence>
<dbReference type="Gene3D" id="2.120.10.30">
    <property type="entry name" value="TolB, C-terminal domain"/>
    <property type="match status" value="2"/>
</dbReference>
<dbReference type="AlphaFoldDB" id="A0A852W5M5"/>
<name>A0A852W5M5_PSEA5</name>
<dbReference type="PANTHER" id="PTHR40274">
    <property type="entry name" value="VIRGINIAMYCIN B LYASE"/>
    <property type="match status" value="1"/>
</dbReference>
<gene>
    <name evidence="2" type="ORF">HDA37_004702</name>
</gene>
<dbReference type="Proteomes" id="UP000549695">
    <property type="component" value="Unassembled WGS sequence"/>
</dbReference>
<dbReference type="PANTHER" id="PTHR40274:SF4">
    <property type="entry name" value="BLL1406 PROTEIN"/>
    <property type="match status" value="1"/>
</dbReference>
<dbReference type="GeneID" id="98054371"/>
<evidence type="ECO:0000256" key="1">
    <source>
        <dbReference type="SAM" id="MobiDB-lite"/>
    </source>
</evidence>
<organism evidence="2 3">
    <name type="scientific">Pseudonocardia alni</name>
    <name type="common">Amycolata alni</name>
    <dbReference type="NCBI Taxonomy" id="33907"/>
    <lineage>
        <taxon>Bacteria</taxon>
        <taxon>Bacillati</taxon>
        <taxon>Actinomycetota</taxon>
        <taxon>Actinomycetes</taxon>
        <taxon>Pseudonocardiales</taxon>
        <taxon>Pseudonocardiaceae</taxon>
        <taxon>Pseudonocardia</taxon>
    </lineage>
</organism>
<dbReference type="RefSeq" id="WP_179762265.1">
    <property type="nucleotide sequence ID" value="NZ_BAAAJZ010000006.1"/>
</dbReference>
<reference evidence="2 3" key="1">
    <citation type="submission" date="2020-07" db="EMBL/GenBank/DDBJ databases">
        <title>Sequencing the genomes of 1000 actinobacteria strains.</title>
        <authorList>
            <person name="Klenk H.-P."/>
        </authorList>
    </citation>
    <scope>NUCLEOTIDE SEQUENCE [LARGE SCALE GENOMIC DNA]</scope>
    <source>
        <strain evidence="2 3">DSM 44749</strain>
    </source>
</reference>
<feature type="region of interest" description="Disordered" evidence="1">
    <location>
        <begin position="1"/>
        <end position="23"/>
    </location>
</feature>
<dbReference type="SUPFAM" id="SSF63829">
    <property type="entry name" value="Calcium-dependent phosphotriesterase"/>
    <property type="match status" value="2"/>
</dbReference>
<dbReference type="InterPro" id="IPR011042">
    <property type="entry name" value="6-blade_b-propeller_TolB-like"/>
</dbReference>
<comment type="caution">
    <text evidence="2">The sequence shown here is derived from an EMBL/GenBank/DDBJ whole genome shotgun (WGS) entry which is preliminary data.</text>
</comment>
<dbReference type="EMBL" id="JACCCZ010000001">
    <property type="protein sequence ID" value="NYG04417.1"/>
    <property type="molecule type" value="Genomic_DNA"/>
</dbReference>
<proteinExistence type="predicted"/>
<evidence type="ECO:0000313" key="3">
    <source>
        <dbReference type="Proteomes" id="UP000549695"/>
    </source>
</evidence>
<protein>
    <submittedName>
        <fullName evidence="2">Sugar lactone lactonase YvrE</fullName>
    </submittedName>
</protein>
<dbReference type="InterPro" id="IPR051344">
    <property type="entry name" value="Vgb"/>
</dbReference>
<keyword evidence="3" id="KW-1185">Reference proteome</keyword>